<evidence type="ECO:0000256" key="5">
    <source>
        <dbReference type="ARBA" id="ARBA00022968"/>
    </source>
</evidence>
<dbReference type="SUPFAM" id="SSF56988">
    <property type="entry name" value="Anthrax protective antigen"/>
    <property type="match status" value="1"/>
</dbReference>
<dbReference type="Gene3D" id="3.90.550.10">
    <property type="entry name" value="Spore Coat Polysaccharide Biosynthesis Protein SpsA, Chain A"/>
    <property type="match status" value="1"/>
</dbReference>
<evidence type="ECO:0000259" key="10">
    <source>
        <dbReference type="PROSITE" id="PS51820"/>
    </source>
</evidence>
<dbReference type="EC" id="2.4.1.-" evidence="9"/>
<keyword evidence="7 9" id="KW-0333">Golgi apparatus</keyword>
<dbReference type="InterPro" id="IPR051227">
    <property type="entry name" value="CS_glycosyltransferase"/>
</dbReference>
<dbReference type="InterPro" id="IPR029044">
    <property type="entry name" value="Nucleotide-diphossugar_trans"/>
</dbReference>
<comment type="subcellular location">
    <subcellularLocation>
        <location evidence="1 9">Golgi apparatus</location>
        <location evidence="1 9">Golgi stack membrane</location>
        <topology evidence="1 9">Single-pass type II membrane protein</topology>
    </subcellularLocation>
</comment>
<keyword evidence="5 9" id="KW-0735">Signal-anchor</keyword>
<dbReference type="PANTHER" id="PTHR12369">
    <property type="entry name" value="CHONDROITIN SYNTHASE"/>
    <property type="match status" value="1"/>
</dbReference>
<keyword evidence="8" id="KW-0472">Membrane</keyword>
<name>A0ABN8MKI5_9CNID</name>
<proteinExistence type="inferred from homology"/>
<dbReference type="SUPFAM" id="SSF53448">
    <property type="entry name" value="Nucleotide-diphospho-sugar transferases"/>
    <property type="match status" value="1"/>
</dbReference>
<evidence type="ECO:0000313" key="12">
    <source>
        <dbReference type="Proteomes" id="UP001159427"/>
    </source>
</evidence>
<keyword evidence="3 9" id="KW-0808">Transferase</keyword>
<evidence type="ECO:0000313" key="11">
    <source>
        <dbReference type="EMBL" id="CAH3028699.1"/>
    </source>
</evidence>
<comment type="caution">
    <text evidence="11">The sequence shown here is derived from an EMBL/GenBank/DDBJ whole genome shotgun (WGS) entry which is preliminary data.</text>
</comment>
<feature type="domain" description="PA14" evidence="10">
    <location>
        <begin position="45"/>
        <end position="203"/>
    </location>
</feature>
<dbReference type="PROSITE" id="PS51820">
    <property type="entry name" value="PA14"/>
    <property type="match status" value="1"/>
</dbReference>
<gene>
    <name evidence="11" type="ORF">PEVE_00034676</name>
</gene>
<comment type="similarity">
    <text evidence="2 9">Belongs to the chondroitin N-acetylgalactosaminyltransferase family.</text>
</comment>
<evidence type="ECO:0000256" key="1">
    <source>
        <dbReference type="ARBA" id="ARBA00004447"/>
    </source>
</evidence>
<sequence>MRLWKLKVKSLLFVTFLFIITFALVKFIVNQGSGNVQFTYQKEGGMPGSLNVHIWEELCGEKMLSLTQFPLFPQGPSARLQTPNLRLYFRPQSENSGLRIFGFLSPFESGDYSFYLDTSETSELWLSLDSNPENSKLIANSTSGQEWKFDSNLNSVFLLAGKRYYLEILLKIGKYEWIFHHFEVKWKSSSWRENDIREIPSNVFIASDRFKQVRTFDRNTNFVLPMHSKHQDPRFATEELQRRAEMYLLPFISEKDSKNLFPACDYNPSYLVKGPLKRYQSTWELHYSSIYPFDYSDVVCKAKNDFLSLGNDQLDKDIAEAVASQVWIQLEKQHPGKYSFVRTLNVEEKHDQRTGDRYLVELELKENSVGRPVRFSEYVYRPWGAQTLCTPVGVAWKKSAVVNILLTTGNNQGRWILHFLENMARIYNRTKDANFNVVIVDFDSKDIDIDNALKKAAIPSYQYTNTKGDFSRALGLQKAAEMVRDPNSILFAMDLHLDIPYHFLDDVRKHSVQHKIAYCPLLVRLGCGATATEPFGFWEIYGLGLITLYKSDWDKIGGMNVKEFKEKWGGEDWEFVDRLLEAGMEVEMLKMLHFFHYFHSKKGMWNNINSHAKGDILSKYWYTY</sequence>
<dbReference type="Proteomes" id="UP001159427">
    <property type="component" value="Unassembled WGS sequence"/>
</dbReference>
<dbReference type="Pfam" id="PF05679">
    <property type="entry name" value="CHGN"/>
    <property type="match status" value="1"/>
</dbReference>
<keyword evidence="6" id="KW-1133">Transmembrane helix</keyword>
<organism evidence="11 12">
    <name type="scientific">Porites evermanni</name>
    <dbReference type="NCBI Taxonomy" id="104178"/>
    <lineage>
        <taxon>Eukaryota</taxon>
        <taxon>Metazoa</taxon>
        <taxon>Cnidaria</taxon>
        <taxon>Anthozoa</taxon>
        <taxon>Hexacorallia</taxon>
        <taxon>Scleractinia</taxon>
        <taxon>Fungiina</taxon>
        <taxon>Poritidae</taxon>
        <taxon>Porites</taxon>
    </lineage>
</organism>
<evidence type="ECO:0000256" key="7">
    <source>
        <dbReference type="ARBA" id="ARBA00023034"/>
    </source>
</evidence>
<dbReference type="InterPro" id="IPR037524">
    <property type="entry name" value="PA14/GLEYA"/>
</dbReference>
<keyword evidence="12" id="KW-1185">Reference proteome</keyword>
<dbReference type="PANTHER" id="PTHR12369:SF5">
    <property type="entry name" value="HEXOSYLTRANSFERASE"/>
    <property type="match status" value="1"/>
</dbReference>
<reference evidence="11 12" key="1">
    <citation type="submission" date="2022-05" db="EMBL/GenBank/DDBJ databases">
        <authorList>
            <consortium name="Genoscope - CEA"/>
            <person name="William W."/>
        </authorList>
    </citation>
    <scope>NUCLEOTIDE SEQUENCE [LARGE SCALE GENOMIC DNA]</scope>
</reference>
<dbReference type="EMBL" id="CALNXI010000529">
    <property type="protein sequence ID" value="CAH3028699.1"/>
    <property type="molecule type" value="Genomic_DNA"/>
</dbReference>
<evidence type="ECO:0000256" key="8">
    <source>
        <dbReference type="ARBA" id="ARBA00023136"/>
    </source>
</evidence>
<evidence type="ECO:0000256" key="4">
    <source>
        <dbReference type="ARBA" id="ARBA00022692"/>
    </source>
</evidence>
<evidence type="ECO:0000256" key="6">
    <source>
        <dbReference type="ARBA" id="ARBA00022989"/>
    </source>
</evidence>
<evidence type="ECO:0000256" key="9">
    <source>
        <dbReference type="RuleBase" id="RU364016"/>
    </source>
</evidence>
<evidence type="ECO:0000256" key="2">
    <source>
        <dbReference type="ARBA" id="ARBA00009239"/>
    </source>
</evidence>
<accession>A0ABN8MKI5</accession>
<keyword evidence="4" id="KW-0812">Transmembrane</keyword>
<protein>
    <recommendedName>
        <fullName evidence="9">Hexosyltransferase</fullName>
        <ecNumber evidence="9">2.4.1.-</ecNumber>
    </recommendedName>
</protein>
<evidence type="ECO:0000256" key="3">
    <source>
        <dbReference type="ARBA" id="ARBA00022679"/>
    </source>
</evidence>
<dbReference type="InterPro" id="IPR008428">
    <property type="entry name" value="Chond_GalNAc"/>
</dbReference>